<sequence length="325" mass="36199">MDRQKLADEWDDGISPAVAGLAGLAEPYGVALDYSAQSLRALEHVITTLFHQPEDLFTDDDRPVVRALIAYIGLTLTHLTTGHWDWDNQPGFAEHAQPTLTDTALLERITTTYWGWDHNPAGTPAGIPLAVPGDGLDLHPVSPLHLLFATVIDKPTNAGPLAQTFTAWSQKVTTPPPPGVVGIDLLTSPPPSPVLDDWLADRQRDFPQWATRYPGNWDFTPESIDRLTDLIHHHTPTVEAINDPANTDLLAGACWYLGEMLRRSRPSRWVFRDYLTKPGDPDLAEYEVQSNDDRDVTSPFRLFRLGITKGQPKARGYYDRWAAKS</sequence>
<gene>
    <name evidence="1" type="ORF">XA26_35120</name>
</gene>
<dbReference type="EMBL" id="CP011269">
    <property type="protein sequence ID" value="ALI27335.1"/>
    <property type="molecule type" value="Genomic_DNA"/>
</dbReference>
<dbReference type="KEGG" id="mft:XA26_35120"/>
<accession>A0A0N7H8W2</accession>
<protein>
    <submittedName>
        <fullName evidence="1">Uncharacterized protein</fullName>
    </submittedName>
</protein>
<organism evidence="1 2">
    <name type="scientific">Mycolicibacterium fortuitum</name>
    <name type="common">Mycobacterium fortuitum</name>
    <dbReference type="NCBI Taxonomy" id="1766"/>
    <lineage>
        <taxon>Bacteria</taxon>
        <taxon>Bacillati</taxon>
        <taxon>Actinomycetota</taxon>
        <taxon>Actinomycetes</taxon>
        <taxon>Mycobacteriales</taxon>
        <taxon>Mycobacteriaceae</taxon>
        <taxon>Mycolicibacterium</taxon>
    </lineage>
</organism>
<evidence type="ECO:0000313" key="1">
    <source>
        <dbReference type="EMBL" id="ALI27335.1"/>
    </source>
</evidence>
<proteinExistence type="predicted"/>
<dbReference type="Proteomes" id="UP000057134">
    <property type="component" value="Chromosome"/>
</dbReference>
<reference evidence="1 2" key="1">
    <citation type="journal article" date="2015" name="MBio">
        <title>Enzymatic Degradation of Phenazines Can Generate Energy and Protect Sensitive Organisms from Toxicity.</title>
        <authorList>
            <person name="Costa K.C."/>
            <person name="Bergkessel M."/>
            <person name="Saunders S."/>
            <person name="Korlach J."/>
            <person name="Newman D.K."/>
        </authorList>
    </citation>
    <scope>NUCLEOTIDE SEQUENCE [LARGE SCALE GENOMIC DNA]</scope>
    <source>
        <strain evidence="1 2">CT6</strain>
    </source>
</reference>
<dbReference type="RefSeq" id="WP_157888934.1">
    <property type="nucleotide sequence ID" value="NZ_CP011269.1"/>
</dbReference>
<name>A0A0N7H8W2_MYCFO</name>
<keyword evidence="2" id="KW-1185">Reference proteome</keyword>
<dbReference type="STRING" id="1766.XA26_35120"/>
<evidence type="ECO:0000313" key="2">
    <source>
        <dbReference type="Proteomes" id="UP000057134"/>
    </source>
</evidence>
<dbReference type="PATRIC" id="fig|1766.6.peg.3492"/>
<dbReference type="AlphaFoldDB" id="A0A0N7H8W2"/>